<sequence length="313" mass="33372">MGKIAFVFPGQGSQQVGMGRELADSYHSVRDIFSAADEKLPFSLSQMIFEGPIETLTKTENAQPAILTTSVAFLQLLKAEGITPDYVAGHSLGEYSALVAANVLPFDDAVEVVHKRGSLMNEAVPAGKGSMSAILGLDRATLSAITEKVTAEGDSVQLANLNCPGQIVISGTKEGVEKAATAAKESGAKKVIPLVVSGPFHSQLMKPAADQFETVLDRADFQPASVPVISNVTALPVTNEEEIQSLLLKQLYSPVLWEDIIEELLSLGVTTFVEVGPGKVLSGLIKKVNRRVMTLQVNDEASLQKTLQTLKEN</sequence>
<dbReference type="PIRSF" id="PIRSF000446">
    <property type="entry name" value="Mct"/>
    <property type="match status" value="1"/>
</dbReference>
<dbReference type="Gene3D" id="3.30.70.250">
    <property type="entry name" value="Malonyl-CoA ACP transacylase, ACP-binding"/>
    <property type="match status" value="1"/>
</dbReference>
<dbReference type="GO" id="GO:0004314">
    <property type="term" value="F:[acyl-carrier-protein] S-malonyltransferase activity"/>
    <property type="evidence" value="ECO:0007669"/>
    <property type="project" value="UniProtKB-EC"/>
</dbReference>
<dbReference type="PANTHER" id="PTHR42681">
    <property type="entry name" value="MALONYL-COA-ACYL CARRIER PROTEIN TRANSACYLASE, MITOCHONDRIAL"/>
    <property type="match status" value="1"/>
</dbReference>
<evidence type="ECO:0000256" key="2">
    <source>
        <dbReference type="ARBA" id="ARBA00023315"/>
    </source>
</evidence>
<dbReference type="SUPFAM" id="SSF55048">
    <property type="entry name" value="Probable ACP-binding domain of malonyl-CoA ACP transacylase"/>
    <property type="match status" value="1"/>
</dbReference>
<dbReference type="EC" id="2.3.1.39" evidence="4"/>
<evidence type="ECO:0000256" key="4">
    <source>
        <dbReference type="PIRNR" id="PIRNR000446"/>
    </source>
</evidence>
<proteinExistence type="inferred from homology"/>
<reference evidence="6 7" key="1">
    <citation type="journal article" date="2018" name="J. Microbiol.">
        <title>Bacillus spongiae sp. nov., isolated from sponge of Jeju Island.</title>
        <authorList>
            <person name="Lee G.E."/>
            <person name="Im W.T."/>
            <person name="Park J.S."/>
        </authorList>
    </citation>
    <scope>NUCLEOTIDE SEQUENCE [LARGE SCALE GENOMIC DNA]</scope>
    <source>
        <strain evidence="6 7">135PIL107-10</strain>
    </source>
</reference>
<dbReference type="SMART" id="SM00827">
    <property type="entry name" value="PKS_AT"/>
    <property type="match status" value="1"/>
</dbReference>
<evidence type="ECO:0000313" key="7">
    <source>
        <dbReference type="Proteomes" id="UP001312865"/>
    </source>
</evidence>
<dbReference type="PANTHER" id="PTHR42681:SF1">
    <property type="entry name" value="MALONYL-COA-ACYL CARRIER PROTEIN TRANSACYLASE, MITOCHONDRIAL"/>
    <property type="match status" value="1"/>
</dbReference>
<evidence type="ECO:0000313" key="6">
    <source>
        <dbReference type="EMBL" id="MEI5906140.1"/>
    </source>
</evidence>
<comment type="catalytic activity">
    <reaction evidence="3 4">
        <text>holo-[ACP] + malonyl-CoA = malonyl-[ACP] + CoA</text>
        <dbReference type="Rhea" id="RHEA:41792"/>
        <dbReference type="Rhea" id="RHEA-COMP:9623"/>
        <dbReference type="Rhea" id="RHEA-COMP:9685"/>
        <dbReference type="ChEBI" id="CHEBI:57287"/>
        <dbReference type="ChEBI" id="CHEBI:57384"/>
        <dbReference type="ChEBI" id="CHEBI:64479"/>
        <dbReference type="ChEBI" id="CHEBI:78449"/>
        <dbReference type="EC" id="2.3.1.39"/>
    </reaction>
</comment>
<dbReference type="InterPro" id="IPR024925">
    <property type="entry name" value="Malonyl_CoA-ACP_transAc"/>
</dbReference>
<dbReference type="InterPro" id="IPR050858">
    <property type="entry name" value="Mal-CoA-ACP_Trans/PKS_FabD"/>
</dbReference>
<dbReference type="Proteomes" id="UP001312865">
    <property type="component" value="Unassembled WGS sequence"/>
</dbReference>
<dbReference type="InterPro" id="IPR016035">
    <property type="entry name" value="Acyl_Trfase/lysoPLipase"/>
</dbReference>
<dbReference type="InterPro" id="IPR001227">
    <property type="entry name" value="Ac_transferase_dom_sf"/>
</dbReference>
<organism evidence="6 7">
    <name type="scientific">Bacillus spongiae</name>
    <dbReference type="NCBI Taxonomy" id="2683610"/>
    <lineage>
        <taxon>Bacteria</taxon>
        <taxon>Bacillati</taxon>
        <taxon>Bacillota</taxon>
        <taxon>Bacilli</taxon>
        <taxon>Bacillales</taxon>
        <taxon>Bacillaceae</taxon>
        <taxon>Bacillus</taxon>
    </lineage>
</organism>
<evidence type="ECO:0000259" key="5">
    <source>
        <dbReference type="SMART" id="SM00827"/>
    </source>
</evidence>
<evidence type="ECO:0000256" key="1">
    <source>
        <dbReference type="ARBA" id="ARBA00022679"/>
    </source>
</evidence>
<dbReference type="InterPro" id="IPR004410">
    <property type="entry name" value="Malonyl_CoA-ACP_transAc_FabD"/>
</dbReference>
<protein>
    <recommendedName>
        <fullName evidence="4">Malonyl CoA-acyl carrier protein transacylase</fullName>
        <ecNumber evidence="4">2.3.1.39</ecNumber>
    </recommendedName>
</protein>
<dbReference type="EMBL" id="JBBAXC010000002">
    <property type="protein sequence ID" value="MEI5906140.1"/>
    <property type="molecule type" value="Genomic_DNA"/>
</dbReference>
<evidence type="ECO:0000256" key="3">
    <source>
        <dbReference type="ARBA" id="ARBA00048462"/>
    </source>
</evidence>
<dbReference type="RefSeq" id="WP_336585558.1">
    <property type="nucleotide sequence ID" value="NZ_JBBAXC010000002.1"/>
</dbReference>
<keyword evidence="2 4" id="KW-0012">Acyltransferase</keyword>
<comment type="similarity">
    <text evidence="4">Belongs to the fabD family.</text>
</comment>
<feature type="domain" description="Malonyl-CoA:ACP transacylase (MAT)" evidence="5">
    <location>
        <begin position="7"/>
        <end position="300"/>
    </location>
</feature>
<dbReference type="Gene3D" id="3.40.366.10">
    <property type="entry name" value="Malonyl-Coenzyme A Acyl Carrier Protein, domain 2"/>
    <property type="match status" value="1"/>
</dbReference>
<name>A0ABU8HA44_9BACI</name>
<dbReference type="NCBIfam" id="TIGR00128">
    <property type="entry name" value="fabD"/>
    <property type="match status" value="1"/>
</dbReference>
<dbReference type="InterPro" id="IPR014043">
    <property type="entry name" value="Acyl_transferase_dom"/>
</dbReference>
<keyword evidence="7" id="KW-1185">Reference proteome</keyword>
<dbReference type="Pfam" id="PF00698">
    <property type="entry name" value="Acyl_transf_1"/>
    <property type="match status" value="1"/>
</dbReference>
<gene>
    <name evidence="6" type="primary">fabD</name>
    <name evidence="6" type="ORF">WAK64_03520</name>
</gene>
<comment type="caution">
    <text evidence="6">The sequence shown here is derived from an EMBL/GenBank/DDBJ whole genome shotgun (WGS) entry which is preliminary data.</text>
</comment>
<keyword evidence="1 4" id="KW-0808">Transferase</keyword>
<accession>A0ABU8HA44</accession>
<dbReference type="InterPro" id="IPR016036">
    <property type="entry name" value="Malonyl_transacylase_ACP-bd"/>
</dbReference>
<dbReference type="SUPFAM" id="SSF52151">
    <property type="entry name" value="FabD/lysophospholipase-like"/>
    <property type="match status" value="1"/>
</dbReference>